<feature type="region of interest" description="Disordered" evidence="1">
    <location>
        <begin position="76"/>
        <end position="113"/>
    </location>
</feature>
<comment type="caution">
    <text evidence="2">The sequence shown here is derived from an EMBL/GenBank/DDBJ whole genome shotgun (WGS) entry which is preliminary data.</text>
</comment>
<gene>
    <name evidence="2" type="ORF">EYF80_033990</name>
</gene>
<keyword evidence="3" id="KW-1185">Reference proteome</keyword>
<organism evidence="2 3">
    <name type="scientific">Liparis tanakae</name>
    <name type="common">Tanaka's snailfish</name>
    <dbReference type="NCBI Taxonomy" id="230148"/>
    <lineage>
        <taxon>Eukaryota</taxon>
        <taxon>Metazoa</taxon>
        <taxon>Chordata</taxon>
        <taxon>Craniata</taxon>
        <taxon>Vertebrata</taxon>
        <taxon>Euteleostomi</taxon>
        <taxon>Actinopterygii</taxon>
        <taxon>Neopterygii</taxon>
        <taxon>Teleostei</taxon>
        <taxon>Neoteleostei</taxon>
        <taxon>Acanthomorphata</taxon>
        <taxon>Eupercaria</taxon>
        <taxon>Perciformes</taxon>
        <taxon>Cottioidei</taxon>
        <taxon>Cottales</taxon>
        <taxon>Liparidae</taxon>
        <taxon>Liparis</taxon>
    </lineage>
</organism>
<name>A0A4Z2GQ61_9TELE</name>
<accession>A0A4Z2GQ61</accession>
<dbReference type="EMBL" id="SRLO01000445">
    <property type="protein sequence ID" value="TNN55818.1"/>
    <property type="molecule type" value="Genomic_DNA"/>
</dbReference>
<dbReference type="AlphaFoldDB" id="A0A4Z2GQ61"/>
<reference evidence="2 3" key="1">
    <citation type="submission" date="2019-03" db="EMBL/GenBank/DDBJ databases">
        <title>First draft genome of Liparis tanakae, snailfish: a comprehensive survey of snailfish specific genes.</title>
        <authorList>
            <person name="Kim W."/>
            <person name="Song I."/>
            <person name="Jeong J.-H."/>
            <person name="Kim D."/>
            <person name="Kim S."/>
            <person name="Ryu S."/>
            <person name="Song J.Y."/>
            <person name="Lee S.K."/>
        </authorList>
    </citation>
    <scope>NUCLEOTIDE SEQUENCE [LARGE SCALE GENOMIC DNA]</scope>
    <source>
        <tissue evidence="2">Muscle</tissue>
    </source>
</reference>
<evidence type="ECO:0000313" key="2">
    <source>
        <dbReference type="EMBL" id="TNN55818.1"/>
    </source>
</evidence>
<evidence type="ECO:0000313" key="3">
    <source>
        <dbReference type="Proteomes" id="UP000314294"/>
    </source>
</evidence>
<protein>
    <submittedName>
        <fullName evidence="2">Uncharacterized protein</fullName>
    </submittedName>
</protein>
<dbReference type="Proteomes" id="UP000314294">
    <property type="component" value="Unassembled WGS sequence"/>
</dbReference>
<sequence length="113" mass="12489">MGLPDGVSEVHTLPGFHRKSVQLQDRVSLTESSPILIQIPIQGSDDPVRYKSRRIKTDPGLNQSLRVCSSTLTDLGCRPAPGPEPLKSSIRVSDPMHLAQERRSNRHDSLKVV</sequence>
<proteinExistence type="predicted"/>
<feature type="compositionally biased region" description="Basic and acidic residues" evidence="1">
    <location>
        <begin position="99"/>
        <end position="113"/>
    </location>
</feature>
<evidence type="ECO:0000256" key="1">
    <source>
        <dbReference type="SAM" id="MobiDB-lite"/>
    </source>
</evidence>